<dbReference type="InterPro" id="IPR012349">
    <property type="entry name" value="Split_barrel_FMN-bd"/>
</dbReference>
<dbReference type="Proteomes" id="UP001196870">
    <property type="component" value="Unassembled WGS sequence"/>
</dbReference>
<evidence type="ECO:0000313" key="3">
    <source>
        <dbReference type="Proteomes" id="UP001196870"/>
    </source>
</evidence>
<gene>
    <name evidence="2" type="ORF">GXW71_02080</name>
</gene>
<name>A0ABS5ES67_9PROT</name>
<dbReference type="InterPro" id="IPR038725">
    <property type="entry name" value="YdaG_split_barrel_FMN-bd"/>
</dbReference>
<feature type="domain" description="General stress protein FMN-binding split barrel" evidence="1">
    <location>
        <begin position="13"/>
        <end position="155"/>
    </location>
</feature>
<organism evidence="2 3">
    <name type="scientific">Plastoroseomonas hellenica</name>
    <dbReference type="NCBI Taxonomy" id="2687306"/>
    <lineage>
        <taxon>Bacteria</taxon>
        <taxon>Pseudomonadati</taxon>
        <taxon>Pseudomonadota</taxon>
        <taxon>Alphaproteobacteria</taxon>
        <taxon>Acetobacterales</taxon>
        <taxon>Acetobacteraceae</taxon>
        <taxon>Plastoroseomonas</taxon>
    </lineage>
</organism>
<sequence length="169" mass="18762">MAKPMTDDEARIRVREVMDEIGTAMFVTVDEQGRLRSRPMQQKGIGEDGRTVWFFTASGSPKAEEIGHDGRVLLAYGGSGRSHYCSVYGQARIERDVARQKALWSEADRVWFPQGPESPDLVLIAVEIDGAEYWDPASSVALFAYGYPRALLTGRPAEGGEARKVAFRH</sequence>
<evidence type="ECO:0000313" key="2">
    <source>
        <dbReference type="EMBL" id="MBR0663134.1"/>
    </source>
</evidence>
<reference evidence="3" key="1">
    <citation type="journal article" date="2021" name="Syst. Appl. Microbiol.">
        <title>Roseomonas hellenica sp. nov., isolated from roots of wild-growing Alkanna tinctoria.</title>
        <authorList>
            <person name="Rat A."/>
            <person name="Naranjo H.D."/>
            <person name="Lebbe L."/>
            <person name="Cnockaert M."/>
            <person name="Krigas N."/>
            <person name="Grigoriadou K."/>
            <person name="Maloupa E."/>
            <person name="Willems A."/>
        </authorList>
    </citation>
    <scope>NUCLEOTIDE SEQUENCE [LARGE SCALE GENOMIC DNA]</scope>
    <source>
        <strain evidence="3">LMG 31523</strain>
    </source>
</reference>
<protein>
    <submittedName>
        <fullName evidence="2">Pyridoxamine 5'-phosphate oxidase family protein</fullName>
    </submittedName>
</protein>
<proteinExistence type="predicted"/>
<keyword evidence="3" id="KW-1185">Reference proteome</keyword>
<dbReference type="RefSeq" id="WP_211850730.1">
    <property type="nucleotide sequence ID" value="NZ_JAAGBB010000002.1"/>
</dbReference>
<dbReference type="PANTHER" id="PTHR34818">
    <property type="entry name" value="PROTEIN BLI-3"/>
    <property type="match status" value="1"/>
</dbReference>
<comment type="caution">
    <text evidence="2">The sequence shown here is derived from an EMBL/GenBank/DDBJ whole genome shotgun (WGS) entry which is preliminary data.</text>
</comment>
<dbReference type="PANTHER" id="PTHR34818:SF1">
    <property type="entry name" value="PROTEIN BLI-3"/>
    <property type="match status" value="1"/>
</dbReference>
<dbReference type="SUPFAM" id="SSF50475">
    <property type="entry name" value="FMN-binding split barrel"/>
    <property type="match status" value="1"/>
</dbReference>
<evidence type="ECO:0000259" key="1">
    <source>
        <dbReference type="Pfam" id="PF16242"/>
    </source>
</evidence>
<dbReference type="Pfam" id="PF16242">
    <property type="entry name" value="Pyrid_ox_like"/>
    <property type="match status" value="1"/>
</dbReference>
<dbReference type="InterPro" id="IPR052917">
    <property type="entry name" value="Stress-Dev_Protein"/>
</dbReference>
<dbReference type="Gene3D" id="2.30.110.10">
    <property type="entry name" value="Electron Transport, Fmn-binding Protein, Chain A"/>
    <property type="match status" value="1"/>
</dbReference>
<dbReference type="EMBL" id="JAAGBB010000002">
    <property type="protein sequence ID" value="MBR0663134.1"/>
    <property type="molecule type" value="Genomic_DNA"/>
</dbReference>
<accession>A0ABS5ES67</accession>